<organism evidence="2 3">
    <name type="scientific">Chryseobacterium arachidis</name>
    <dbReference type="NCBI Taxonomy" id="1416778"/>
    <lineage>
        <taxon>Bacteria</taxon>
        <taxon>Pseudomonadati</taxon>
        <taxon>Bacteroidota</taxon>
        <taxon>Flavobacteriia</taxon>
        <taxon>Flavobacteriales</taxon>
        <taxon>Weeksellaceae</taxon>
        <taxon>Chryseobacterium group</taxon>
        <taxon>Chryseobacterium</taxon>
    </lineage>
</organism>
<keyword evidence="2" id="KW-0808">Transferase</keyword>
<dbReference type="Pfam" id="PF13712">
    <property type="entry name" value="Glyco_tranf_2_5"/>
    <property type="match status" value="1"/>
</dbReference>
<feature type="domain" description="Streptomycin biosynthesis protein StrF" evidence="1">
    <location>
        <begin position="4"/>
        <end position="203"/>
    </location>
</feature>
<evidence type="ECO:0000313" key="2">
    <source>
        <dbReference type="EMBL" id="SHE92094.1"/>
    </source>
</evidence>
<dbReference type="InterPro" id="IPR059123">
    <property type="entry name" value="StrF_dom"/>
</dbReference>
<evidence type="ECO:0000259" key="1">
    <source>
        <dbReference type="Pfam" id="PF13712"/>
    </source>
</evidence>
<dbReference type="InterPro" id="IPR029044">
    <property type="entry name" value="Nucleotide-diphossugar_trans"/>
</dbReference>
<protein>
    <submittedName>
        <fullName evidence="2">Glycosyltransferase like family protein</fullName>
    </submittedName>
</protein>
<keyword evidence="3" id="KW-1185">Reference proteome</keyword>
<dbReference type="STRING" id="1416778.SAMN05443633_102315"/>
<dbReference type="EMBL" id="FQUT01000002">
    <property type="protein sequence ID" value="SHE92094.1"/>
    <property type="molecule type" value="Genomic_DNA"/>
</dbReference>
<name>A0A1M4XEX6_9FLAO</name>
<dbReference type="RefSeq" id="WP_072953725.1">
    <property type="nucleotide sequence ID" value="NZ_FQUT01000002.1"/>
</dbReference>
<dbReference type="OrthoDB" id="7851643at2"/>
<evidence type="ECO:0000313" key="3">
    <source>
        <dbReference type="Proteomes" id="UP000184518"/>
    </source>
</evidence>
<sequence>MLSIIISSYQKHYFDQLTKNISETIGDGFQYEIIQIWNPNLMSITKAYNSGAEQAKFENLLFLHEDLIFHTQNWGSLLIDHINQESTGIIGVAGSSYVPHAPSSWTVAEKYNFVNILQGNKKNTDYTTITSANKLRTKVFAIDGVFLAVAKEHYKKILFDEDVSGFHGYDLDFSLRASEKFDNYIINNILVQHFSSGNLDKTWLDANIRIKEKLKATFHKNFDSEVEKNVFLSFLYKYFSYYPVNLKNLLFTFRFYPSGKLSFADKKLIFKKYFNYLSYASSINKKINHSQKD</sequence>
<dbReference type="Gene3D" id="3.90.550.10">
    <property type="entry name" value="Spore Coat Polysaccharide Biosynthesis Protein SpsA, Chain A"/>
    <property type="match status" value="1"/>
</dbReference>
<gene>
    <name evidence="2" type="ORF">SAMN05443633_102315</name>
</gene>
<dbReference type="Proteomes" id="UP000184518">
    <property type="component" value="Unassembled WGS sequence"/>
</dbReference>
<reference evidence="3" key="1">
    <citation type="submission" date="2016-11" db="EMBL/GenBank/DDBJ databases">
        <authorList>
            <person name="Varghese N."/>
            <person name="Submissions S."/>
        </authorList>
    </citation>
    <scope>NUCLEOTIDE SEQUENCE [LARGE SCALE GENOMIC DNA]</scope>
    <source>
        <strain evidence="3">DSM 27619</strain>
    </source>
</reference>
<dbReference type="GO" id="GO:0016740">
    <property type="term" value="F:transferase activity"/>
    <property type="evidence" value="ECO:0007669"/>
    <property type="project" value="UniProtKB-KW"/>
</dbReference>
<accession>A0A1M4XEX6</accession>
<proteinExistence type="predicted"/>
<dbReference type="AlphaFoldDB" id="A0A1M4XEX6"/>
<dbReference type="SUPFAM" id="SSF53448">
    <property type="entry name" value="Nucleotide-diphospho-sugar transferases"/>
    <property type="match status" value="1"/>
</dbReference>